<dbReference type="HOGENOM" id="CLU_2282577_0_0_1"/>
<proteinExistence type="predicted"/>
<organism evidence="1 2">
    <name type="scientific">Theobroma cacao</name>
    <name type="common">Cacao</name>
    <name type="synonym">Cocoa</name>
    <dbReference type="NCBI Taxonomy" id="3641"/>
    <lineage>
        <taxon>Eukaryota</taxon>
        <taxon>Viridiplantae</taxon>
        <taxon>Streptophyta</taxon>
        <taxon>Embryophyta</taxon>
        <taxon>Tracheophyta</taxon>
        <taxon>Spermatophyta</taxon>
        <taxon>Magnoliopsida</taxon>
        <taxon>eudicotyledons</taxon>
        <taxon>Gunneridae</taxon>
        <taxon>Pentapetalae</taxon>
        <taxon>rosids</taxon>
        <taxon>malvids</taxon>
        <taxon>Malvales</taxon>
        <taxon>Malvaceae</taxon>
        <taxon>Byttnerioideae</taxon>
        <taxon>Theobroma</taxon>
    </lineage>
</organism>
<protein>
    <submittedName>
        <fullName evidence="1">Uncharacterized protein</fullName>
    </submittedName>
</protein>
<evidence type="ECO:0000313" key="1">
    <source>
        <dbReference type="EMBL" id="EOY20665.1"/>
    </source>
</evidence>
<name>A0A061FTJ8_THECC</name>
<dbReference type="Proteomes" id="UP000026915">
    <property type="component" value="Chromosome 3"/>
</dbReference>
<accession>A0A061FTJ8</accession>
<reference evidence="1 2" key="1">
    <citation type="journal article" date="2013" name="Genome Biol.">
        <title>The genome sequence of the most widely cultivated cacao type and its use to identify candidate genes regulating pod color.</title>
        <authorList>
            <person name="Motamayor J.C."/>
            <person name="Mockaitis K."/>
            <person name="Schmutz J."/>
            <person name="Haiminen N."/>
            <person name="Iii D.L."/>
            <person name="Cornejo O."/>
            <person name="Findley S.D."/>
            <person name="Zheng P."/>
            <person name="Utro F."/>
            <person name="Royaert S."/>
            <person name="Saski C."/>
            <person name="Jenkins J."/>
            <person name="Podicheti R."/>
            <person name="Zhao M."/>
            <person name="Scheffler B.E."/>
            <person name="Stack J.C."/>
            <person name="Feltus F.A."/>
            <person name="Mustiga G.M."/>
            <person name="Amores F."/>
            <person name="Phillips W."/>
            <person name="Marelli J.P."/>
            <person name="May G.D."/>
            <person name="Shapiro H."/>
            <person name="Ma J."/>
            <person name="Bustamante C.D."/>
            <person name="Schnell R.J."/>
            <person name="Main D."/>
            <person name="Gilbert D."/>
            <person name="Parida L."/>
            <person name="Kuhn D.N."/>
        </authorList>
    </citation>
    <scope>NUCLEOTIDE SEQUENCE [LARGE SCALE GENOMIC DNA]</scope>
    <source>
        <strain evidence="2">cv. Matina 1-6</strain>
    </source>
</reference>
<dbReference type="EMBL" id="CM001881">
    <property type="protein sequence ID" value="EOY20665.1"/>
    <property type="molecule type" value="Genomic_DNA"/>
</dbReference>
<dbReference type="Gramene" id="EOY20665">
    <property type="protein sequence ID" value="EOY20665"/>
    <property type="gene ID" value="TCM_012024"/>
</dbReference>
<dbReference type="InParanoid" id="A0A061FTJ8"/>
<keyword evidence="2" id="KW-1185">Reference proteome</keyword>
<dbReference type="AlphaFoldDB" id="A0A061FTJ8"/>
<evidence type="ECO:0000313" key="2">
    <source>
        <dbReference type="Proteomes" id="UP000026915"/>
    </source>
</evidence>
<gene>
    <name evidence="1" type="ORF">TCM_012024</name>
</gene>
<sequence length="102" mass="11725">MLQLLACSVLRFYGPDNNNCISFRTGRPDGMTNLCFFLSQFTPYNEFSKPMSANPDTRSCTACFELAHRGKQYHIWNSFHLVHCGLTYCDMDQTELTLIISK</sequence>